<feature type="domain" description="Fibronectin type-III" evidence="10">
    <location>
        <begin position="881"/>
        <end position="973"/>
    </location>
</feature>
<feature type="compositionally biased region" description="Acidic residues" evidence="8">
    <location>
        <begin position="1494"/>
        <end position="1503"/>
    </location>
</feature>
<dbReference type="CDD" id="cd12012">
    <property type="entry name" value="SH3_RIM-BP_2"/>
    <property type="match status" value="1"/>
</dbReference>
<feature type="compositionally biased region" description="Basic and acidic residues" evidence="8">
    <location>
        <begin position="1549"/>
        <end position="1581"/>
    </location>
</feature>
<feature type="compositionally biased region" description="Low complexity" evidence="8">
    <location>
        <begin position="296"/>
        <end position="310"/>
    </location>
</feature>
<keyword evidence="7" id="KW-0175">Coiled coil</keyword>
<name>A0A383ZM41_BALAC</name>
<dbReference type="GO" id="GO:0005739">
    <property type="term" value="C:mitochondrion"/>
    <property type="evidence" value="ECO:0007669"/>
    <property type="project" value="TreeGrafter"/>
</dbReference>
<dbReference type="SUPFAM" id="SSF49265">
    <property type="entry name" value="Fibronectin type III"/>
    <property type="match status" value="1"/>
</dbReference>
<accession>A0A383ZM41</accession>
<dbReference type="InterPro" id="IPR040325">
    <property type="entry name" value="RIMBP1/2/3"/>
</dbReference>
<feature type="region of interest" description="Disordered" evidence="8">
    <location>
        <begin position="557"/>
        <end position="649"/>
    </location>
</feature>
<dbReference type="InterPro" id="IPR001452">
    <property type="entry name" value="SH3_domain"/>
</dbReference>
<evidence type="ECO:0000256" key="4">
    <source>
        <dbReference type="ARBA" id="ARBA00022490"/>
    </source>
</evidence>
<dbReference type="Gene3D" id="2.30.30.40">
    <property type="entry name" value="SH3 Domains"/>
    <property type="match status" value="3"/>
</dbReference>
<keyword evidence="3 6" id="KW-0728">SH3 domain</keyword>
<dbReference type="PROSITE" id="PS50853">
    <property type="entry name" value="FN3"/>
    <property type="match status" value="1"/>
</dbReference>
<dbReference type="CDD" id="cd00063">
    <property type="entry name" value="FN3"/>
    <property type="match status" value="1"/>
</dbReference>
<feature type="compositionally biased region" description="Low complexity" evidence="8">
    <location>
        <begin position="600"/>
        <end position="613"/>
    </location>
</feature>
<feature type="region of interest" description="Disordered" evidence="8">
    <location>
        <begin position="1715"/>
        <end position="1763"/>
    </location>
</feature>
<evidence type="ECO:0000256" key="7">
    <source>
        <dbReference type="SAM" id="Coils"/>
    </source>
</evidence>
<evidence type="ECO:0000313" key="13">
    <source>
        <dbReference type="RefSeq" id="XP_057392659.1"/>
    </source>
</evidence>
<feature type="region of interest" description="Disordered" evidence="8">
    <location>
        <begin position="1"/>
        <end position="98"/>
    </location>
</feature>
<dbReference type="InterPro" id="IPR036116">
    <property type="entry name" value="FN3_sf"/>
</dbReference>
<keyword evidence="5" id="KW-0677">Repeat</keyword>
<dbReference type="Pfam" id="PF25566">
    <property type="entry name" value="RIMB1_N"/>
    <property type="match status" value="1"/>
</dbReference>
<feature type="compositionally biased region" description="Gly residues" evidence="8">
    <location>
        <begin position="744"/>
        <end position="756"/>
    </location>
</feature>
<organism evidence="11 12">
    <name type="scientific">Balaenoptera acutorostrata</name>
    <name type="common">Common minke whale</name>
    <name type="synonym">Balaena rostrata</name>
    <dbReference type="NCBI Taxonomy" id="9767"/>
    <lineage>
        <taxon>Eukaryota</taxon>
        <taxon>Metazoa</taxon>
        <taxon>Chordata</taxon>
        <taxon>Craniata</taxon>
        <taxon>Vertebrata</taxon>
        <taxon>Euteleostomi</taxon>
        <taxon>Mammalia</taxon>
        <taxon>Eutheria</taxon>
        <taxon>Laurasiatheria</taxon>
        <taxon>Artiodactyla</taxon>
        <taxon>Whippomorpha</taxon>
        <taxon>Cetacea</taxon>
        <taxon>Mysticeti</taxon>
        <taxon>Balaenopteridae</taxon>
        <taxon>Balaenoptera</taxon>
    </lineage>
</organism>
<feature type="coiled-coil region" evidence="7">
    <location>
        <begin position="122"/>
        <end position="192"/>
    </location>
</feature>
<proteinExistence type="inferred from homology"/>
<dbReference type="GeneID" id="103002454"/>
<dbReference type="CTD" id="9256"/>
<reference evidence="12 13" key="1">
    <citation type="submission" date="2025-05" db="UniProtKB">
        <authorList>
            <consortium name="RefSeq"/>
        </authorList>
    </citation>
    <scope>IDENTIFICATION</scope>
</reference>
<protein>
    <submittedName>
        <fullName evidence="12 13">Peripheral-type benzodiazepine receptor-associated protein 1 isoform X7</fullName>
    </submittedName>
</protein>
<feature type="compositionally biased region" description="Acidic residues" evidence="8">
    <location>
        <begin position="1326"/>
        <end position="1338"/>
    </location>
</feature>
<feature type="compositionally biased region" description="Acidic residues" evidence="8">
    <location>
        <begin position="1256"/>
        <end position="1267"/>
    </location>
</feature>
<feature type="compositionally biased region" description="Low complexity" evidence="8">
    <location>
        <begin position="1522"/>
        <end position="1537"/>
    </location>
</feature>
<sequence length="1816" mass="194247">MEQLTPLPRPGDPGNMEPWALPAWQSWTPGQGGEPGGASPSMADTLAALRVGEPRPEESSEPEGARSPGPVGGIQPERTETGLPSPGPGALSSGPSCQRLEDKEVEAFSKGKLKMGFGDRPNLELLRAVGELQQRCAILKEENQLLRKSSFPETEEKVRRLKRKNAELAVIAKRLEERARKLQETNLRVVSAPMPSPGASLELCRKALARQRARDLSETASALLAKDKQIAALQRECRELQARLTLAGKEGPQWLHVRDFDRLLRESQREVLRLQRQIALRNQREPPPPPWPPGRAAPARAGAPAPGAPGEATPQEDVENPPVVLGEPEKQQRVQQLESELSKKRKKCESLEQEARKKQRRCEELELQLREAQSENARLVEENCRLSGRATEKEQVEWENVELRGQLLGVTQERDSALLKSRGLQSKLESLEQVLKHMREVAQRRQQLEVEHEQARLSLQEKQEEVRRLQQAQAEAQREHEGAVQLLESTLDSMQVRVRELEEQCRSQTERFSLLAQELQAFRLHPGPLDLLTSALGYSTLGDRPPPPCCCSTPQPCRGSGPKDLDLPPGSPGRCTPKSSEPAPATLAGGPRRTARKAESLSNSSRSESIHNSPKSCPTPEVDTASEVEELEADSVSLPPAAPDGSRGGSRIQVFLARYSYNPFEGPNENPEAELPLTAGEYIYIYGNMDEDGFFEGELMDGRRGLVPSNFVERVSDDDLLTSLPPELADLSHSSGPELSFLSGGAGGSSSGGQSSGGRSQPRAEEEAAGDELSLSPSPEGLGEPPAAPYPRCLAVLKQLAHSVVLAWEPPPERVQLCGYHVCVNGELRQALGPGAPPTAVLENLDLQTGPLRVSVQALTSWGGSDPLRCCLVLGARAGVAPSQLRVHRLTATSAEITWAPGNSNLAHAIYLNGEECPSACPSTYWATFCHLRPGTVYQARVEAQLPPRGSWEPGLERPEQRAATLQFTTLPAGPPDAPLDVQIEPGPSPGVLIISWLPVTIDAAGTSNGVRVTGYAIYADGQKIMEVASPTAGSVLVELSQLQLLQACRAVAVRTMSPHGESADSIPAPVAPALAVASSPARVSCPSPRLGSEARPPLAPASPGPGDPSSPLRCPNPRGTRESPGGSPASSPGETPKGSSEEPPVPGSQEEAGPAVLGAPGDSKASEPALGERVPGPAASSLAEEEAEWTAGEARPAPGSTQGTLAQRLPCAEVCRGGDTGPGLRPRAEREDTAELGVRLGNSLVDHGRNSDLSDIQEEEEEEEEELGVRTCSFQKQVAGNSLRDDGAKPQPDPFCETDSDEEILEQILELPLQQFCSKKLFSIPEEEEGEDEEDEEDGKRPGVGSSSRDPDPPEPAFLGLGCDSGRPRGPGLCPLSPEPSRAGDRLEDMPGLVGGSSWRKGNGSAEKPPNRRRSPDPREHCSRLLSNGGSQASGRPGPARERGGPPVGEGTRAGPEAGGRGRPAPSRRCPRGPAPESGPASCLSPKCLEISIEYDSEDEQETGGGGISVTSSCYLGDGEAWGAAPTGRPRGPPKANSGPNPYPRLPAWEKGEPERRGRSATGRAKEPPSRATETGEPRGQDGSGRRGPQRRGGRAPRPGSAELAPPRSPPEEALAYQDLPVRVFVALFDYDPVSMSPNPDAGEEELPFQEGQILKVFGDKDADGFYRGEGGGRTGYIPCNMVSEVTADSPAGTQQLLQRGYLSPDVLVEGSGNGPFVYSTARTAGPPPKPRRSKKAESEGPAQPCAGTPKPVSSTGPKAPRSMVAAFDYNPRESSPNMDVEAELPFRAGDVITVFGGMDDDGFYYRTRRRRVQC</sequence>
<evidence type="ECO:0000256" key="3">
    <source>
        <dbReference type="ARBA" id="ARBA00022443"/>
    </source>
</evidence>
<dbReference type="PROSITE" id="PS50002">
    <property type="entry name" value="SH3"/>
    <property type="match status" value="2"/>
</dbReference>
<comment type="similarity">
    <text evidence="2">Belongs to the RIMBP family.</text>
</comment>
<dbReference type="InterPro" id="IPR003961">
    <property type="entry name" value="FN3_dom"/>
</dbReference>
<feature type="region of interest" description="Disordered" evidence="8">
    <location>
        <begin position="279"/>
        <end position="331"/>
    </location>
</feature>
<feature type="compositionally biased region" description="Basic and acidic residues" evidence="8">
    <location>
        <begin position="1415"/>
        <end position="1424"/>
    </location>
</feature>
<evidence type="ECO:0000313" key="12">
    <source>
        <dbReference type="RefSeq" id="XP_007176193.2"/>
    </source>
</evidence>
<evidence type="ECO:0000259" key="10">
    <source>
        <dbReference type="PROSITE" id="PS50853"/>
    </source>
</evidence>
<feature type="coiled-coil region" evidence="7">
    <location>
        <begin position="421"/>
        <end position="518"/>
    </location>
</feature>
<feature type="compositionally biased region" description="Pro residues" evidence="8">
    <location>
        <begin position="1098"/>
        <end position="1109"/>
    </location>
</feature>
<dbReference type="RefSeq" id="XP_007176193.2">
    <property type="nucleotide sequence ID" value="XM_007176131.2"/>
</dbReference>
<feature type="region of interest" description="Disordered" evidence="8">
    <location>
        <begin position="1321"/>
        <end position="1618"/>
    </location>
</feature>
<dbReference type="InterPro" id="IPR036028">
    <property type="entry name" value="SH3-like_dom_sf"/>
</dbReference>
<dbReference type="Pfam" id="PF07653">
    <property type="entry name" value="SH3_2"/>
    <property type="match status" value="2"/>
</dbReference>
<keyword evidence="12 13" id="KW-0675">Receptor</keyword>
<feature type="compositionally biased region" description="Low complexity" evidence="8">
    <location>
        <begin position="1124"/>
        <end position="1134"/>
    </location>
</feature>
<dbReference type="SUPFAM" id="SSF50044">
    <property type="entry name" value="SH3-domain"/>
    <property type="match status" value="3"/>
</dbReference>
<dbReference type="SMART" id="SM00326">
    <property type="entry name" value="SH3"/>
    <property type="match status" value="3"/>
</dbReference>
<evidence type="ECO:0000259" key="9">
    <source>
        <dbReference type="PROSITE" id="PS50002"/>
    </source>
</evidence>
<dbReference type="InterPro" id="IPR057884">
    <property type="entry name" value="FN3_RIM-BP1/2/3"/>
</dbReference>
<keyword evidence="11" id="KW-1185">Reference proteome</keyword>
<dbReference type="InterPro" id="IPR057950">
    <property type="entry name" value="RIMB1/RIM3A-C-like_N"/>
</dbReference>
<dbReference type="InterPro" id="IPR013783">
    <property type="entry name" value="Ig-like_fold"/>
</dbReference>
<evidence type="ECO:0000256" key="1">
    <source>
        <dbReference type="ARBA" id="ARBA00004496"/>
    </source>
</evidence>
<feature type="region of interest" description="Disordered" evidence="8">
    <location>
        <begin position="726"/>
        <end position="786"/>
    </location>
</feature>
<dbReference type="Pfam" id="PF25523">
    <property type="entry name" value="Ig_RIMBP2"/>
    <property type="match status" value="1"/>
</dbReference>
<evidence type="ECO:0000256" key="8">
    <source>
        <dbReference type="SAM" id="MobiDB-lite"/>
    </source>
</evidence>
<keyword evidence="4" id="KW-0963">Cytoplasm</keyword>
<dbReference type="CDD" id="cd12014">
    <property type="entry name" value="SH3_RIM-BP_1"/>
    <property type="match status" value="1"/>
</dbReference>
<dbReference type="Proteomes" id="UP001652580">
    <property type="component" value="Chromosome 20"/>
</dbReference>
<dbReference type="GO" id="GO:0030156">
    <property type="term" value="F:benzodiazepine receptor binding"/>
    <property type="evidence" value="ECO:0007669"/>
    <property type="project" value="TreeGrafter"/>
</dbReference>
<feature type="compositionally biased region" description="Polar residues" evidence="8">
    <location>
        <begin position="1426"/>
        <end position="1435"/>
    </location>
</feature>
<dbReference type="RefSeq" id="XP_057392659.1">
    <property type="nucleotide sequence ID" value="XM_057536676.1"/>
</dbReference>
<dbReference type="Gene3D" id="2.60.40.10">
    <property type="entry name" value="Immunoglobulins"/>
    <property type="match status" value="2"/>
</dbReference>
<evidence type="ECO:0000256" key="5">
    <source>
        <dbReference type="ARBA" id="ARBA00022737"/>
    </source>
</evidence>
<evidence type="ECO:0000256" key="6">
    <source>
        <dbReference type="PROSITE-ProRule" id="PRU00192"/>
    </source>
</evidence>
<dbReference type="PANTHER" id="PTHR14234">
    <property type="entry name" value="RIM BINDING PROTEIN-RELATED"/>
    <property type="match status" value="1"/>
</dbReference>
<dbReference type="SMART" id="SM00060">
    <property type="entry name" value="FN3"/>
    <property type="match status" value="3"/>
</dbReference>
<feature type="domain" description="SH3" evidence="9">
    <location>
        <begin position="1621"/>
        <end position="1689"/>
    </location>
</feature>
<feature type="compositionally biased region" description="Pro residues" evidence="8">
    <location>
        <begin position="285"/>
        <end position="295"/>
    </location>
</feature>
<feature type="compositionally biased region" description="Acidic residues" evidence="8">
    <location>
        <begin position="624"/>
        <end position="633"/>
    </location>
</feature>
<dbReference type="InterPro" id="IPR035753">
    <property type="entry name" value="RIM-BP_SH3_2"/>
</dbReference>
<comment type="subcellular location">
    <subcellularLocation>
        <location evidence="1">Cytoplasm</location>
    </subcellularLocation>
</comment>
<feature type="domain" description="SH3" evidence="9">
    <location>
        <begin position="650"/>
        <end position="717"/>
    </location>
</feature>
<feature type="region of interest" description="Disordered" evidence="8">
    <location>
        <begin position="1082"/>
        <end position="1303"/>
    </location>
</feature>
<evidence type="ECO:0000313" key="11">
    <source>
        <dbReference type="Proteomes" id="UP001652580"/>
    </source>
</evidence>
<evidence type="ECO:0000256" key="2">
    <source>
        <dbReference type="ARBA" id="ARBA00010749"/>
    </source>
</evidence>
<feature type="compositionally biased region" description="Low complexity" evidence="8">
    <location>
        <begin position="82"/>
        <end position="96"/>
    </location>
</feature>
<dbReference type="PANTHER" id="PTHR14234:SF20">
    <property type="entry name" value="PERIPHERAL-TYPE BENZODIAZEPINE RECEPTOR-ASSOCIATED PROTEIN 1"/>
    <property type="match status" value="1"/>
</dbReference>
<gene>
    <name evidence="12 13" type="primary">TSPOAP1</name>
</gene>
<dbReference type="Pfam" id="PF14604">
    <property type="entry name" value="SH3_9"/>
    <property type="match status" value="1"/>
</dbReference>